<sequence>MTFIFRSILGRNAKKILLLNNNYSKNCNYFTTSKIMGSEVERAQQAIHEANKPTIFDKIISKEIPADIIYEDDGCLAFNDVNPQAPVHFLVIPKKRIPMLEMANESDVEILGRLMLVAKKLAQERAPNGYRLVINNGRDGCQSVFHLHIHIVGGRQLGWPPG</sequence>
<dbReference type="Proteomes" id="UP001458880">
    <property type="component" value="Unassembled WGS sequence"/>
</dbReference>
<gene>
    <name evidence="5" type="ORF">QE152_g15193</name>
</gene>
<protein>
    <submittedName>
        <fullName evidence="5">HIT domain</fullName>
    </submittedName>
</protein>
<dbReference type="Pfam" id="PF01230">
    <property type="entry name" value="HIT"/>
    <property type="match status" value="1"/>
</dbReference>
<feature type="domain" description="HIT" evidence="4">
    <location>
        <begin position="55"/>
        <end position="162"/>
    </location>
</feature>
<evidence type="ECO:0000256" key="3">
    <source>
        <dbReference type="PROSITE-ProRule" id="PRU00464"/>
    </source>
</evidence>
<dbReference type="GO" id="GO:0003824">
    <property type="term" value="F:catalytic activity"/>
    <property type="evidence" value="ECO:0007669"/>
    <property type="project" value="InterPro"/>
</dbReference>
<dbReference type="PROSITE" id="PS00892">
    <property type="entry name" value="HIT_1"/>
    <property type="match status" value="1"/>
</dbReference>
<evidence type="ECO:0000256" key="1">
    <source>
        <dbReference type="PIRSR" id="PIRSR601310-1"/>
    </source>
</evidence>
<dbReference type="InterPro" id="IPR019808">
    <property type="entry name" value="Histidine_triad_CS"/>
</dbReference>
<dbReference type="CDD" id="cd01276">
    <property type="entry name" value="PKCI_related"/>
    <property type="match status" value="1"/>
</dbReference>
<dbReference type="EMBL" id="JASPKY010000146">
    <property type="protein sequence ID" value="KAK9730494.1"/>
    <property type="molecule type" value="Genomic_DNA"/>
</dbReference>
<feature type="short sequence motif" description="Histidine triad motif" evidence="2 3">
    <location>
        <begin position="146"/>
        <end position="150"/>
    </location>
</feature>
<dbReference type="InterPro" id="IPR001310">
    <property type="entry name" value="Histidine_triad_HIT"/>
</dbReference>
<feature type="active site" description="Tele-AMP-histidine intermediate" evidence="1">
    <location>
        <position position="148"/>
    </location>
</feature>
<reference evidence="5 6" key="1">
    <citation type="journal article" date="2024" name="BMC Genomics">
        <title>De novo assembly and annotation of Popillia japonica's genome with initial clues to its potential as an invasive pest.</title>
        <authorList>
            <person name="Cucini C."/>
            <person name="Boschi S."/>
            <person name="Funari R."/>
            <person name="Cardaioli E."/>
            <person name="Iannotti N."/>
            <person name="Marturano G."/>
            <person name="Paoli F."/>
            <person name="Bruttini M."/>
            <person name="Carapelli A."/>
            <person name="Frati F."/>
            <person name="Nardi F."/>
        </authorList>
    </citation>
    <scope>NUCLEOTIDE SEQUENCE [LARGE SCALE GENOMIC DNA]</scope>
    <source>
        <strain evidence="5">DMR45628</strain>
    </source>
</reference>
<accession>A0AAW1L990</accession>
<dbReference type="PRINTS" id="PR00332">
    <property type="entry name" value="HISTRIAD"/>
</dbReference>
<evidence type="ECO:0000256" key="2">
    <source>
        <dbReference type="PIRSR" id="PIRSR601310-3"/>
    </source>
</evidence>
<dbReference type="InterPro" id="IPR011146">
    <property type="entry name" value="HIT-like"/>
</dbReference>
<name>A0AAW1L990_POPJA</name>
<comment type="caution">
    <text evidence="5">The sequence shown here is derived from an EMBL/GenBank/DDBJ whole genome shotgun (WGS) entry which is preliminary data.</text>
</comment>
<dbReference type="SUPFAM" id="SSF54197">
    <property type="entry name" value="HIT-like"/>
    <property type="match status" value="1"/>
</dbReference>
<proteinExistence type="predicted"/>
<dbReference type="InterPro" id="IPR036265">
    <property type="entry name" value="HIT-like_sf"/>
</dbReference>
<keyword evidence="6" id="KW-1185">Reference proteome</keyword>
<dbReference type="PANTHER" id="PTHR23089">
    <property type="entry name" value="HISTIDINE TRIAD HIT PROTEIN"/>
    <property type="match status" value="1"/>
</dbReference>
<dbReference type="AlphaFoldDB" id="A0AAW1L990"/>
<dbReference type="PROSITE" id="PS51084">
    <property type="entry name" value="HIT_2"/>
    <property type="match status" value="1"/>
</dbReference>
<evidence type="ECO:0000313" key="6">
    <source>
        <dbReference type="Proteomes" id="UP001458880"/>
    </source>
</evidence>
<evidence type="ECO:0000259" key="4">
    <source>
        <dbReference type="PROSITE" id="PS51084"/>
    </source>
</evidence>
<evidence type="ECO:0000313" key="5">
    <source>
        <dbReference type="EMBL" id="KAK9730494.1"/>
    </source>
</evidence>
<dbReference type="Gene3D" id="3.30.428.10">
    <property type="entry name" value="HIT-like"/>
    <property type="match status" value="1"/>
</dbReference>
<dbReference type="FunFam" id="3.30.428.10:FF:000005">
    <property type="entry name" value="Histidine triad nucleotide-binding protein 1"/>
    <property type="match status" value="1"/>
</dbReference>
<organism evidence="5 6">
    <name type="scientific">Popillia japonica</name>
    <name type="common">Japanese beetle</name>
    <dbReference type="NCBI Taxonomy" id="7064"/>
    <lineage>
        <taxon>Eukaryota</taxon>
        <taxon>Metazoa</taxon>
        <taxon>Ecdysozoa</taxon>
        <taxon>Arthropoda</taxon>
        <taxon>Hexapoda</taxon>
        <taxon>Insecta</taxon>
        <taxon>Pterygota</taxon>
        <taxon>Neoptera</taxon>
        <taxon>Endopterygota</taxon>
        <taxon>Coleoptera</taxon>
        <taxon>Polyphaga</taxon>
        <taxon>Scarabaeiformia</taxon>
        <taxon>Scarabaeidae</taxon>
        <taxon>Rutelinae</taxon>
        <taxon>Popillia</taxon>
    </lineage>
</organism>